<accession>A0A918RJY8</accession>
<evidence type="ECO:0000313" key="3">
    <source>
        <dbReference type="Proteomes" id="UP000634660"/>
    </source>
</evidence>
<reference evidence="2" key="2">
    <citation type="submission" date="2020-09" db="EMBL/GenBank/DDBJ databases">
        <authorList>
            <person name="Sun Q."/>
            <person name="Ohkuma M."/>
        </authorList>
    </citation>
    <scope>NUCLEOTIDE SEQUENCE</scope>
    <source>
        <strain evidence="2">JCM 4834</strain>
    </source>
</reference>
<dbReference type="EMBL" id="BMVX01000058">
    <property type="protein sequence ID" value="GHA00120.1"/>
    <property type="molecule type" value="Genomic_DNA"/>
</dbReference>
<protein>
    <submittedName>
        <fullName evidence="2">Uncharacterized protein</fullName>
    </submittedName>
</protein>
<dbReference type="Proteomes" id="UP000634660">
    <property type="component" value="Unassembled WGS sequence"/>
</dbReference>
<name>A0A918RJY8_9ACTN</name>
<comment type="caution">
    <text evidence="2">The sequence shown here is derived from an EMBL/GenBank/DDBJ whole genome shotgun (WGS) entry which is preliminary data.</text>
</comment>
<feature type="region of interest" description="Disordered" evidence="1">
    <location>
        <begin position="22"/>
        <end position="62"/>
    </location>
</feature>
<evidence type="ECO:0000313" key="2">
    <source>
        <dbReference type="EMBL" id="GHA00120.1"/>
    </source>
</evidence>
<evidence type="ECO:0000256" key="1">
    <source>
        <dbReference type="SAM" id="MobiDB-lite"/>
    </source>
</evidence>
<proteinExistence type="predicted"/>
<dbReference type="AlphaFoldDB" id="A0A918RJY8"/>
<sequence length="112" mass="11966">MPPSNPAATAADAHMATVADSLTGAVVSSPTRRPAQNAADTDATAPPTPSAHIRQRARMTASRPRWRAAYAIAALIRAPHRGHFLNMFNTGGYGDPDRRARHEVGRILEESS</sequence>
<organism evidence="2 3">
    <name type="scientific">Streptomyces subrutilus</name>
    <dbReference type="NCBI Taxonomy" id="36818"/>
    <lineage>
        <taxon>Bacteria</taxon>
        <taxon>Bacillati</taxon>
        <taxon>Actinomycetota</taxon>
        <taxon>Actinomycetes</taxon>
        <taxon>Kitasatosporales</taxon>
        <taxon>Streptomycetaceae</taxon>
        <taxon>Streptomyces</taxon>
    </lineage>
</organism>
<gene>
    <name evidence="2" type="ORF">GCM10010371_69240</name>
</gene>
<reference evidence="2" key="1">
    <citation type="journal article" date="2014" name="Int. J. Syst. Evol. Microbiol.">
        <title>Complete genome sequence of Corynebacterium casei LMG S-19264T (=DSM 44701T), isolated from a smear-ripened cheese.</title>
        <authorList>
            <consortium name="US DOE Joint Genome Institute (JGI-PGF)"/>
            <person name="Walter F."/>
            <person name="Albersmeier A."/>
            <person name="Kalinowski J."/>
            <person name="Ruckert C."/>
        </authorList>
    </citation>
    <scope>NUCLEOTIDE SEQUENCE</scope>
    <source>
        <strain evidence="2">JCM 4834</strain>
    </source>
</reference>